<dbReference type="Proteomes" id="UP000486297">
    <property type="component" value="Unassembled WGS sequence"/>
</dbReference>
<evidence type="ECO:0000313" key="1">
    <source>
        <dbReference type="EMBL" id="MRN37436.1"/>
    </source>
</evidence>
<gene>
    <name evidence="1" type="ORF">GJU80_02740</name>
</gene>
<protein>
    <submittedName>
        <fullName evidence="1">Uncharacterized protein</fullName>
    </submittedName>
</protein>
<proteinExistence type="predicted"/>
<dbReference type="AlphaFoldDB" id="A0A7X2GWS6"/>
<evidence type="ECO:0000313" key="2">
    <source>
        <dbReference type="Proteomes" id="UP000486297"/>
    </source>
</evidence>
<reference evidence="1" key="1">
    <citation type="journal article" name="Emerg. Infect. Dis.">
        <title>Two cases of a newly characterized neisseria species.</title>
        <authorList>
            <person name="Mustapha M."/>
            <person name="Lemos A.P.S."/>
            <person name="Harrison L.H."/>
            <person name="Vantyne D."/>
            <person name="Sacchi C.T."/>
        </authorList>
    </citation>
    <scope>NUCLEOTIDE SEQUENCE</scope>
    <source>
        <strain evidence="1">N.95.16</strain>
    </source>
</reference>
<accession>A0A7X2GWS6</accession>
<sequence length="51" mass="5588">MTVWQKQANRRSTVETLKLPSFTGTTAAVLTAPDGYIVDIPKGNLKTEIEP</sequence>
<comment type="caution">
    <text evidence="1">The sequence shown here is derived from an EMBL/GenBank/DDBJ whole genome shotgun (WGS) entry which is preliminary data.</text>
</comment>
<keyword evidence="2" id="KW-1185">Reference proteome</keyword>
<dbReference type="EMBL" id="WJXO01000001">
    <property type="protein sequence ID" value="MRN37436.1"/>
    <property type="molecule type" value="Genomic_DNA"/>
</dbReference>
<organism evidence="1 2">
    <name type="scientific">Neisseria brasiliensis</name>
    <dbReference type="NCBI Taxonomy" id="2666100"/>
    <lineage>
        <taxon>Bacteria</taxon>
        <taxon>Pseudomonadati</taxon>
        <taxon>Pseudomonadota</taxon>
        <taxon>Betaproteobacteria</taxon>
        <taxon>Neisseriales</taxon>
        <taxon>Neisseriaceae</taxon>
        <taxon>Neisseria</taxon>
    </lineage>
</organism>
<name>A0A7X2GWS6_9NEIS</name>
<dbReference type="RefSeq" id="WP_154143205.1">
    <property type="nucleotide sequence ID" value="NZ_WJXO01000001.1"/>
</dbReference>